<dbReference type="InterPro" id="IPR005142">
    <property type="entry name" value="eRF1_3"/>
</dbReference>
<gene>
    <name evidence="7" type="ORF">PARMNEM_LOCUS13135</name>
</gene>
<dbReference type="EMBL" id="CAVLGL010000088">
    <property type="protein sequence ID" value="CAK1593347.1"/>
    <property type="molecule type" value="Genomic_DNA"/>
</dbReference>
<dbReference type="Pfam" id="PF03465">
    <property type="entry name" value="eRF1_3"/>
    <property type="match status" value="1"/>
</dbReference>
<dbReference type="SUPFAM" id="SSF53137">
    <property type="entry name" value="Translational machinery components"/>
    <property type="match status" value="1"/>
</dbReference>
<name>A0AAV1LH14_9NEOP</name>
<dbReference type="Pfam" id="PF03464">
    <property type="entry name" value="eRF1_2"/>
    <property type="match status" value="1"/>
</dbReference>
<proteinExistence type="inferred from homology"/>
<reference evidence="7 8" key="1">
    <citation type="submission" date="2023-11" db="EMBL/GenBank/DDBJ databases">
        <authorList>
            <person name="Hedman E."/>
            <person name="Englund M."/>
            <person name="Stromberg M."/>
            <person name="Nyberg Akerstrom W."/>
            <person name="Nylinder S."/>
            <person name="Jareborg N."/>
            <person name="Kallberg Y."/>
            <person name="Kronander E."/>
        </authorList>
    </citation>
    <scope>NUCLEOTIDE SEQUENCE [LARGE SCALE GENOMIC DNA]</scope>
</reference>
<comment type="caution">
    <text evidence="7">The sequence shown here is derived from an EMBL/GenBank/DDBJ whole genome shotgun (WGS) entry which is preliminary data.</text>
</comment>
<organism evidence="7 8">
    <name type="scientific">Parnassius mnemosyne</name>
    <name type="common">clouded apollo</name>
    <dbReference type="NCBI Taxonomy" id="213953"/>
    <lineage>
        <taxon>Eukaryota</taxon>
        <taxon>Metazoa</taxon>
        <taxon>Ecdysozoa</taxon>
        <taxon>Arthropoda</taxon>
        <taxon>Hexapoda</taxon>
        <taxon>Insecta</taxon>
        <taxon>Pterygota</taxon>
        <taxon>Neoptera</taxon>
        <taxon>Endopterygota</taxon>
        <taxon>Lepidoptera</taxon>
        <taxon>Glossata</taxon>
        <taxon>Ditrysia</taxon>
        <taxon>Papilionoidea</taxon>
        <taxon>Papilionidae</taxon>
        <taxon>Parnassiinae</taxon>
        <taxon>Parnassini</taxon>
        <taxon>Parnassius</taxon>
        <taxon>Driopa</taxon>
    </lineage>
</organism>
<comment type="similarity">
    <text evidence="2">Belongs to the eukaryotic release factor 1 family.</text>
</comment>
<dbReference type="NCBIfam" id="TIGR03676">
    <property type="entry name" value="aRF1_eRF1"/>
    <property type="match status" value="1"/>
</dbReference>
<dbReference type="InterPro" id="IPR042226">
    <property type="entry name" value="eFR1_2_sf"/>
</dbReference>
<dbReference type="SUPFAM" id="SSF55315">
    <property type="entry name" value="L30e-like"/>
    <property type="match status" value="1"/>
</dbReference>
<evidence type="ECO:0000256" key="2">
    <source>
        <dbReference type="ARBA" id="ARBA00005326"/>
    </source>
</evidence>
<dbReference type="InterPro" id="IPR004403">
    <property type="entry name" value="Peptide_chain-rel_eRF1/aRF1"/>
</dbReference>
<dbReference type="AlphaFoldDB" id="A0AAV1LH14"/>
<evidence type="ECO:0000313" key="8">
    <source>
        <dbReference type="Proteomes" id="UP001314205"/>
    </source>
</evidence>
<dbReference type="FunFam" id="3.30.960.10:FF:000001">
    <property type="entry name" value="Eukaryotic peptide chain release factor subunit 1"/>
    <property type="match status" value="1"/>
</dbReference>
<dbReference type="Gene3D" id="3.30.420.60">
    <property type="entry name" value="eRF1 domain 2"/>
    <property type="match status" value="1"/>
</dbReference>
<dbReference type="GO" id="GO:0003747">
    <property type="term" value="F:translation release factor activity"/>
    <property type="evidence" value="ECO:0007669"/>
    <property type="project" value="InterPro"/>
</dbReference>
<dbReference type="FunFam" id="3.30.420.60:FF:000001">
    <property type="entry name" value="Eukaryotic peptide chain release factor subunit 1"/>
    <property type="match status" value="1"/>
</dbReference>
<dbReference type="PANTHER" id="PTHR10113">
    <property type="entry name" value="PEPTIDE CHAIN RELEASE FACTOR SUBUNIT 1"/>
    <property type="match status" value="1"/>
</dbReference>
<dbReference type="Proteomes" id="UP001314205">
    <property type="component" value="Unassembled WGS sequence"/>
</dbReference>
<sequence>MSEESSADRNVEIWKIKKLIKSLEMARGNGTSMISLIIPPKDQISRVSKMLADEFGTASNIKSRVNRLSVLGAITSVQHRLKLYTKVPPNGLVIYCGTIVTEEGKEKKVNIDFEPFKPINTSLYLCDNKFHTEALTALMADDNKFGFIVMDGNGALFGTLQGNTREVLHKFTVDLPKKHGRGGQSALRFARLRMEKRHNYVRKVAEVATQLFISADRPNVSGLILAGSADFKTELSQSDMFDPRLQSKIIKLVDVSYGGENGFNQAIELAAELLQNVKFIQEKKLIGRYFEEISQDTGKYCFGVDDTLRALELGSVETLICWENLDIQRYVLKSHAANQETILHLTPEQEKDKSHFTDKDEKVRRASIVTGCRFSILVLKGILRYKVDFQSLQSDEPLDDLDLDDY</sequence>
<dbReference type="SMART" id="SM01194">
    <property type="entry name" value="eRF1_1"/>
    <property type="match status" value="1"/>
</dbReference>
<keyword evidence="4" id="KW-0963">Cytoplasm</keyword>
<dbReference type="Gene3D" id="3.30.1330.30">
    <property type="match status" value="1"/>
</dbReference>
<dbReference type="InterPro" id="IPR005140">
    <property type="entry name" value="eRF1_Pelota-like_N"/>
</dbReference>
<evidence type="ECO:0000259" key="6">
    <source>
        <dbReference type="SMART" id="SM01194"/>
    </source>
</evidence>
<dbReference type="InterPro" id="IPR005141">
    <property type="entry name" value="eRF1_2"/>
</dbReference>
<keyword evidence="5" id="KW-0648">Protein biosynthesis</keyword>
<evidence type="ECO:0000256" key="1">
    <source>
        <dbReference type="ARBA" id="ARBA00004496"/>
    </source>
</evidence>
<dbReference type="GO" id="GO:0005737">
    <property type="term" value="C:cytoplasm"/>
    <property type="evidence" value="ECO:0007669"/>
    <property type="project" value="UniProtKB-SubCell"/>
</dbReference>
<accession>A0AAV1LH14</accession>
<evidence type="ECO:0000256" key="4">
    <source>
        <dbReference type="ARBA" id="ARBA00022490"/>
    </source>
</evidence>
<feature type="domain" description="eRF1/Pelota-like N-terminal" evidence="6">
    <location>
        <begin position="4"/>
        <end position="140"/>
    </location>
</feature>
<dbReference type="Gene3D" id="3.30.960.10">
    <property type="entry name" value="eRF1 domain 1"/>
    <property type="match status" value="1"/>
</dbReference>
<protein>
    <recommendedName>
        <fullName evidence="3">Eukaryotic peptide chain release factor subunit 1</fullName>
    </recommendedName>
</protein>
<dbReference type="InterPro" id="IPR029064">
    <property type="entry name" value="Ribosomal_eL30-like_sf"/>
</dbReference>
<keyword evidence="8" id="KW-1185">Reference proteome</keyword>
<comment type="subcellular location">
    <subcellularLocation>
        <location evidence="1">Cytoplasm</location>
    </subcellularLocation>
</comment>
<evidence type="ECO:0000256" key="5">
    <source>
        <dbReference type="ARBA" id="ARBA00022917"/>
    </source>
</evidence>
<evidence type="ECO:0000313" key="7">
    <source>
        <dbReference type="EMBL" id="CAK1593347.1"/>
    </source>
</evidence>
<dbReference type="Pfam" id="PF03463">
    <property type="entry name" value="eRF1_1"/>
    <property type="match status" value="1"/>
</dbReference>
<dbReference type="InterPro" id="IPR024049">
    <property type="entry name" value="eRF1_1_sf"/>
</dbReference>
<evidence type="ECO:0000256" key="3">
    <source>
        <dbReference type="ARBA" id="ARBA00013382"/>
    </source>
</evidence>
<dbReference type="SUPFAM" id="SSF55481">
    <property type="entry name" value="N-terminal domain of eukaryotic peptide chain release factor subunit 1, ERF1"/>
    <property type="match status" value="1"/>
</dbReference>